<dbReference type="EC" id="3.1.3.48" evidence="2"/>
<protein>
    <recommendedName>
        <fullName evidence="2">protein-tyrosine-phosphatase</fullName>
        <ecNumber evidence="2">3.1.3.48</ecNumber>
    </recommendedName>
</protein>
<dbReference type="PANTHER" id="PTHR11717:SF7">
    <property type="entry name" value="LOW MOLECULAR WEIGHT PHOSPHOTYROSINE PROTEIN PHOSPHATASE"/>
    <property type="match status" value="1"/>
</dbReference>
<dbReference type="SUPFAM" id="SSF52788">
    <property type="entry name" value="Phosphotyrosine protein phosphatases I"/>
    <property type="match status" value="1"/>
</dbReference>
<feature type="domain" description="Phosphotyrosine protein phosphatase I" evidence="6">
    <location>
        <begin position="8"/>
        <end position="155"/>
    </location>
</feature>
<proteinExistence type="inferred from homology"/>
<evidence type="ECO:0000256" key="2">
    <source>
        <dbReference type="ARBA" id="ARBA00013064"/>
    </source>
</evidence>
<dbReference type="InterPro" id="IPR023485">
    <property type="entry name" value="Ptyr_pPase"/>
</dbReference>
<reference evidence="7 8" key="1">
    <citation type="submission" date="2014-10" db="EMBL/GenBank/DDBJ databases">
        <title>Genome sequence of Novosphingobium malaysiense MUSC 273(T).</title>
        <authorList>
            <person name="Lee L.-H."/>
        </authorList>
    </citation>
    <scope>NUCLEOTIDE SEQUENCE [LARGE SCALE GENOMIC DNA]</scope>
    <source>
        <strain evidence="7 8">MUSC 273</strain>
    </source>
</reference>
<evidence type="ECO:0000256" key="4">
    <source>
        <dbReference type="ARBA" id="ARBA00022912"/>
    </source>
</evidence>
<keyword evidence="4" id="KW-0904">Protein phosphatase</keyword>
<dbReference type="PANTHER" id="PTHR11717">
    <property type="entry name" value="LOW MOLECULAR WEIGHT PROTEIN TYROSINE PHOSPHATASE"/>
    <property type="match status" value="1"/>
</dbReference>
<dbReference type="OrthoDB" id="9784339at2"/>
<evidence type="ECO:0000259" key="6">
    <source>
        <dbReference type="SMART" id="SM00226"/>
    </source>
</evidence>
<dbReference type="STRING" id="1348853.LK12_13645"/>
<sequence length="161" mass="17744">MTADRPRPSILFVCLGNICRSPLAEAALRHRAQEAGLEILIDSAGTGDWHVGKGPDPRSCSEAMRHGIDIGAYRARQVAPDDFARFDRIIALDRENLSDLRRIAPSQGRARLSLLLDHVPGMEGQDVADPYFGGPEGFEETWRQVSQAACHLVNAMLREGR</sequence>
<keyword evidence="8" id="KW-1185">Reference proteome</keyword>
<dbReference type="InterPro" id="IPR036196">
    <property type="entry name" value="Ptyr_pPase_sf"/>
</dbReference>
<dbReference type="InterPro" id="IPR017867">
    <property type="entry name" value="Tyr_phospatase_low_mol_wt"/>
</dbReference>
<dbReference type="GO" id="GO:0004725">
    <property type="term" value="F:protein tyrosine phosphatase activity"/>
    <property type="evidence" value="ECO:0007669"/>
    <property type="project" value="UniProtKB-EC"/>
</dbReference>
<dbReference type="RefSeq" id="WP_039284630.1">
    <property type="nucleotide sequence ID" value="NZ_JTDI01000003.1"/>
</dbReference>
<feature type="active site" description="Nucleophile" evidence="5">
    <location>
        <position position="14"/>
    </location>
</feature>
<dbReference type="Gene3D" id="3.40.50.2300">
    <property type="match status" value="1"/>
</dbReference>
<dbReference type="Pfam" id="PF01451">
    <property type="entry name" value="LMWPc"/>
    <property type="match status" value="1"/>
</dbReference>
<evidence type="ECO:0000256" key="1">
    <source>
        <dbReference type="ARBA" id="ARBA00011063"/>
    </source>
</evidence>
<dbReference type="Proteomes" id="UP000031057">
    <property type="component" value="Unassembled WGS sequence"/>
</dbReference>
<comment type="similarity">
    <text evidence="1">Belongs to the low molecular weight phosphotyrosine protein phosphatase family.</text>
</comment>
<evidence type="ECO:0000256" key="3">
    <source>
        <dbReference type="ARBA" id="ARBA00022801"/>
    </source>
</evidence>
<gene>
    <name evidence="7" type="ORF">LK12_13645</name>
</gene>
<dbReference type="InterPro" id="IPR050438">
    <property type="entry name" value="LMW_PTPase"/>
</dbReference>
<feature type="active site" description="Proton donor" evidence="5">
    <location>
        <position position="129"/>
    </location>
</feature>
<name>A0A0B1ZMJ8_9SPHN</name>
<dbReference type="CDD" id="cd16343">
    <property type="entry name" value="LMWPTP"/>
    <property type="match status" value="1"/>
</dbReference>
<dbReference type="SMART" id="SM00226">
    <property type="entry name" value="LMWPc"/>
    <property type="match status" value="1"/>
</dbReference>
<comment type="caution">
    <text evidence="7">The sequence shown here is derived from an EMBL/GenBank/DDBJ whole genome shotgun (WGS) entry which is preliminary data.</text>
</comment>
<dbReference type="PRINTS" id="PR00719">
    <property type="entry name" value="LMWPTPASE"/>
</dbReference>
<feature type="active site" evidence="5">
    <location>
        <position position="20"/>
    </location>
</feature>
<evidence type="ECO:0000313" key="7">
    <source>
        <dbReference type="EMBL" id="KHK91791.1"/>
    </source>
</evidence>
<accession>A0A0B1ZMJ8</accession>
<organism evidence="7 8">
    <name type="scientific">Novosphingobium malaysiense</name>
    <dbReference type="NCBI Taxonomy" id="1348853"/>
    <lineage>
        <taxon>Bacteria</taxon>
        <taxon>Pseudomonadati</taxon>
        <taxon>Pseudomonadota</taxon>
        <taxon>Alphaproteobacteria</taxon>
        <taxon>Sphingomonadales</taxon>
        <taxon>Sphingomonadaceae</taxon>
        <taxon>Novosphingobium</taxon>
    </lineage>
</organism>
<dbReference type="AlphaFoldDB" id="A0A0B1ZMJ8"/>
<dbReference type="EMBL" id="JTDI01000003">
    <property type="protein sequence ID" value="KHK91791.1"/>
    <property type="molecule type" value="Genomic_DNA"/>
</dbReference>
<evidence type="ECO:0000256" key="5">
    <source>
        <dbReference type="PIRSR" id="PIRSR617867-1"/>
    </source>
</evidence>
<keyword evidence="3" id="KW-0378">Hydrolase</keyword>
<evidence type="ECO:0000313" key="8">
    <source>
        <dbReference type="Proteomes" id="UP000031057"/>
    </source>
</evidence>